<keyword evidence="15" id="KW-1133">Transmembrane helix</keyword>
<dbReference type="GO" id="GO:0005858">
    <property type="term" value="C:axonemal dynein complex"/>
    <property type="evidence" value="ECO:0007669"/>
    <property type="project" value="TreeGrafter"/>
</dbReference>
<dbReference type="InterPro" id="IPR036322">
    <property type="entry name" value="WD40_repeat_dom_sf"/>
</dbReference>
<organism evidence="16 17">
    <name type="scientific">Chlorella sorokiniana</name>
    <name type="common">Freshwater green alga</name>
    <dbReference type="NCBI Taxonomy" id="3076"/>
    <lineage>
        <taxon>Eukaryota</taxon>
        <taxon>Viridiplantae</taxon>
        <taxon>Chlorophyta</taxon>
        <taxon>core chlorophytes</taxon>
        <taxon>Trebouxiophyceae</taxon>
        <taxon>Chlorellales</taxon>
        <taxon>Chlorellaceae</taxon>
        <taxon>Chlorella clade</taxon>
        <taxon>Chlorella</taxon>
    </lineage>
</organism>
<feature type="compositionally biased region" description="Polar residues" evidence="14">
    <location>
        <begin position="459"/>
        <end position="468"/>
    </location>
</feature>
<dbReference type="Pfam" id="PF00400">
    <property type="entry name" value="WD40"/>
    <property type="match status" value="1"/>
</dbReference>
<dbReference type="InterPro" id="IPR001680">
    <property type="entry name" value="WD40_rpt"/>
</dbReference>
<evidence type="ECO:0000256" key="14">
    <source>
        <dbReference type="SAM" id="MobiDB-lite"/>
    </source>
</evidence>
<feature type="coiled-coil region" evidence="13">
    <location>
        <begin position="61"/>
        <end position="94"/>
    </location>
</feature>
<feature type="repeat" description="WD" evidence="12">
    <location>
        <begin position="706"/>
        <end position="738"/>
    </location>
</feature>
<dbReference type="GO" id="GO:0045503">
    <property type="term" value="F:dynein light chain binding"/>
    <property type="evidence" value="ECO:0007669"/>
    <property type="project" value="TreeGrafter"/>
</dbReference>
<evidence type="ECO:0000256" key="13">
    <source>
        <dbReference type="SAM" id="Coils"/>
    </source>
</evidence>
<evidence type="ECO:0000256" key="3">
    <source>
        <dbReference type="ARBA" id="ARBA00022574"/>
    </source>
</evidence>
<keyword evidence="6" id="KW-0969">Cilium</keyword>
<dbReference type="PANTHER" id="PTHR12442">
    <property type="entry name" value="DYNEIN INTERMEDIATE CHAIN"/>
    <property type="match status" value="1"/>
</dbReference>
<feature type="transmembrane region" description="Helical" evidence="15">
    <location>
        <begin position="38"/>
        <end position="60"/>
    </location>
</feature>
<keyword evidence="2" id="KW-0963">Cytoplasm</keyword>
<evidence type="ECO:0000256" key="1">
    <source>
        <dbReference type="ARBA" id="ARBA00004611"/>
    </source>
</evidence>
<feature type="region of interest" description="Disordered" evidence="14">
    <location>
        <begin position="1"/>
        <end position="30"/>
    </location>
</feature>
<feature type="repeat" description="WD" evidence="12">
    <location>
        <begin position="752"/>
        <end position="786"/>
    </location>
</feature>
<dbReference type="Proteomes" id="UP000239899">
    <property type="component" value="Unassembled WGS sequence"/>
</dbReference>
<comment type="caution">
    <text evidence="16">The sequence shown here is derived from an EMBL/GenBank/DDBJ whole genome shotgun (WGS) entry which is preliminary data.</text>
</comment>
<evidence type="ECO:0000256" key="9">
    <source>
        <dbReference type="ARBA" id="ARBA00024190"/>
    </source>
</evidence>
<evidence type="ECO:0000256" key="2">
    <source>
        <dbReference type="ARBA" id="ARBA00022490"/>
    </source>
</evidence>
<dbReference type="InterPro" id="IPR050687">
    <property type="entry name" value="Dynein_IC"/>
</dbReference>
<evidence type="ECO:0000256" key="10">
    <source>
        <dbReference type="ARBA" id="ARBA00040002"/>
    </source>
</evidence>
<evidence type="ECO:0000256" key="8">
    <source>
        <dbReference type="ARBA" id="ARBA00023273"/>
    </source>
</evidence>
<feature type="region of interest" description="Disordered" evidence="14">
    <location>
        <begin position="304"/>
        <end position="336"/>
    </location>
</feature>
<keyword evidence="15" id="KW-0812">Transmembrane</keyword>
<evidence type="ECO:0000256" key="6">
    <source>
        <dbReference type="ARBA" id="ARBA00023069"/>
    </source>
</evidence>
<dbReference type="AlphaFoldDB" id="A0A2P6TLC6"/>
<feature type="region of interest" description="Disordered" evidence="14">
    <location>
        <begin position="160"/>
        <end position="198"/>
    </location>
</feature>
<name>A0A2P6TLC6_CHLSO</name>
<evidence type="ECO:0000256" key="5">
    <source>
        <dbReference type="ARBA" id="ARBA00022846"/>
    </source>
</evidence>
<dbReference type="GO" id="GO:0120293">
    <property type="term" value="C:dynein axonemal particle"/>
    <property type="evidence" value="ECO:0007669"/>
    <property type="project" value="UniProtKB-SubCell"/>
</dbReference>
<dbReference type="PANTHER" id="PTHR12442:SF12">
    <property type="entry name" value="DYNEIN AXONEMAL INTERMEDIATE CHAIN 4"/>
    <property type="match status" value="1"/>
</dbReference>
<evidence type="ECO:0000256" key="15">
    <source>
        <dbReference type="SAM" id="Phobius"/>
    </source>
</evidence>
<protein>
    <recommendedName>
        <fullName evidence="10">Dynein axonemal intermediate chain 4</fullName>
    </recommendedName>
    <alternativeName>
        <fullName evidence="11">WD repeat-containing protein 78</fullName>
    </alternativeName>
</protein>
<evidence type="ECO:0000256" key="7">
    <source>
        <dbReference type="ARBA" id="ARBA00023212"/>
    </source>
</evidence>
<reference evidence="16 17" key="1">
    <citation type="journal article" date="2018" name="Plant J.">
        <title>Genome sequences of Chlorella sorokiniana UTEX 1602 and Micractinium conductrix SAG 241.80: implications to maltose excretion by a green alga.</title>
        <authorList>
            <person name="Arriola M.B."/>
            <person name="Velmurugan N."/>
            <person name="Zhang Y."/>
            <person name="Plunkett M.H."/>
            <person name="Hondzo H."/>
            <person name="Barney B.M."/>
        </authorList>
    </citation>
    <scope>NUCLEOTIDE SEQUENCE [LARGE SCALE GENOMIC DNA]</scope>
    <source>
        <strain evidence="17">UTEX 1602</strain>
    </source>
</reference>
<dbReference type="SUPFAM" id="SSF50978">
    <property type="entry name" value="WD40 repeat-like"/>
    <property type="match status" value="1"/>
</dbReference>
<dbReference type="PROSITE" id="PS50082">
    <property type="entry name" value="WD_REPEATS_2"/>
    <property type="match status" value="2"/>
</dbReference>
<gene>
    <name evidence="16" type="ORF">C2E21_6413</name>
</gene>
<feature type="region of interest" description="Disordered" evidence="14">
    <location>
        <begin position="383"/>
        <end position="468"/>
    </location>
</feature>
<keyword evidence="5" id="KW-0282">Flagellum</keyword>
<feature type="compositionally biased region" description="Low complexity" evidence="14">
    <location>
        <begin position="311"/>
        <end position="323"/>
    </location>
</feature>
<dbReference type="OrthoDB" id="24670at2759"/>
<feature type="compositionally biased region" description="Low complexity" evidence="14">
    <location>
        <begin position="184"/>
        <end position="198"/>
    </location>
</feature>
<comment type="subcellular location">
    <subcellularLocation>
        <location evidence="1">Cytoplasm</location>
        <location evidence="1">Cytoskeleton</location>
        <location evidence="1">Flagellum axoneme</location>
    </subcellularLocation>
    <subcellularLocation>
        <location evidence="9">Dynein axonemal particle</location>
    </subcellularLocation>
</comment>
<sequence>MSGQSPGGTALNGTAGPSPQPSPAPWSNRGHEATGSTMFIAGIVLLGLIAVGLALFFYFVRQRQANEVARVEREREERRRRAAERRAREALEAQQRVASIPIKSVVPVFIMQPDGRYSQTSNHRSSVARAGGGGGGARGRATGLDSSGLPFERIVVIDPEDGRDRTPKPLVAARPQGSTHPDEAWGSSDAGGAADSVGRASSMSFGPALPGVPSARSFLASELGDATLEGGASQDSLPAPPPGLRSGRQSMLHAAAMGGGVAGGGGGALRATATGDGTQRATHSGGRITPLAAGLLELEKQPVLSAEQQDRQWQQEQQEQRGQPARRKHTRSQAVQCASVAHTSRGVQVLPWELRASAAADDAAAEASEAVAGGALGQAAAGAEANAGEGAPEEEEEDALAAMAQQQSVADLRGGGFESHRGSPLGSHRGLHSLSPSRRGSVAGPEASSSLRQPPAAAQSGSVSQLGTGRQQAELPLLWEWRSDLSGELPVSCLAFNRAAPGLVAVGYGRLEFGVEGAGLLAVWSLANPTHPVWHAPTPCGVSALDWSSKAPSCLAAGFFDGSLALYDVRSTGGSHARPVARAPPAGPSGGGHSEPVWRLCHVPKASDPGEEMLVSVSSDGRVLQWAHAQGLEASELLTLRRAQASGREAQGAAAPALSEGLLGRAAGGTCFAFNPADPRTYLVGTEEGLVHRCSTAFSEQGGQAYSGHVAPVYQVCWSPFSPSHFLTASADWTVRLWHEAQPRRPLATLALPGARAEVADAAFCPAAATLLAAAAGNSLQVWDVEQSVLAPRAAATRLGTRFTALAFCQAAPVVVAGADDGTVCVYSLAGLYDAAAAAEAADGDEGCTEHWREQQRQRLEAALRLHTAHHAAE</sequence>
<keyword evidence="4" id="KW-0677">Repeat</keyword>
<keyword evidence="8" id="KW-0966">Cell projection</keyword>
<dbReference type="PROSITE" id="PS50294">
    <property type="entry name" value="WD_REPEATS_REGION"/>
    <property type="match status" value="1"/>
</dbReference>
<keyword evidence="17" id="KW-1185">Reference proteome</keyword>
<evidence type="ECO:0000256" key="12">
    <source>
        <dbReference type="PROSITE-ProRule" id="PRU00221"/>
    </source>
</evidence>
<keyword evidence="3 12" id="KW-0853">WD repeat</keyword>
<dbReference type="STRING" id="3076.A0A2P6TLC6"/>
<dbReference type="SMART" id="SM00320">
    <property type="entry name" value="WD40"/>
    <property type="match status" value="5"/>
</dbReference>
<evidence type="ECO:0000256" key="4">
    <source>
        <dbReference type="ARBA" id="ARBA00022737"/>
    </source>
</evidence>
<dbReference type="GO" id="GO:0003341">
    <property type="term" value="P:cilium movement"/>
    <property type="evidence" value="ECO:0007669"/>
    <property type="project" value="TreeGrafter"/>
</dbReference>
<dbReference type="CDD" id="cd12087">
    <property type="entry name" value="TM_EGFR-like"/>
    <property type="match status" value="1"/>
</dbReference>
<evidence type="ECO:0000256" key="11">
    <source>
        <dbReference type="ARBA" id="ARBA00041557"/>
    </source>
</evidence>
<evidence type="ECO:0000313" key="17">
    <source>
        <dbReference type="Proteomes" id="UP000239899"/>
    </source>
</evidence>
<proteinExistence type="predicted"/>
<keyword evidence="13" id="KW-0175">Coiled coil</keyword>
<dbReference type="EMBL" id="LHPG02000012">
    <property type="protein sequence ID" value="PRW45097.1"/>
    <property type="molecule type" value="Genomic_DNA"/>
</dbReference>
<keyword evidence="15" id="KW-0472">Membrane</keyword>
<keyword evidence="7" id="KW-0206">Cytoskeleton</keyword>
<evidence type="ECO:0000313" key="16">
    <source>
        <dbReference type="EMBL" id="PRW45097.1"/>
    </source>
</evidence>
<dbReference type="GO" id="GO:0045504">
    <property type="term" value="F:dynein heavy chain binding"/>
    <property type="evidence" value="ECO:0007669"/>
    <property type="project" value="TreeGrafter"/>
</dbReference>
<dbReference type="Gene3D" id="2.130.10.10">
    <property type="entry name" value="YVTN repeat-like/Quinoprotein amine dehydrogenase"/>
    <property type="match status" value="2"/>
</dbReference>
<accession>A0A2P6TLC6</accession>
<dbReference type="InterPro" id="IPR015943">
    <property type="entry name" value="WD40/YVTN_repeat-like_dom_sf"/>
</dbReference>
<feature type="region of interest" description="Disordered" evidence="14">
    <location>
        <begin position="116"/>
        <end position="144"/>
    </location>
</feature>